<dbReference type="Pfam" id="PF11075">
    <property type="entry name" value="DUF2780"/>
    <property type="match status" value="1"/>
</dbReference>
<dbReference type="OrthoDB" id="8546843at2"/>
<organism evidence="2 3">
    <name type="scientific">Photobacterium aphoticum</name>
    <dbReference type="NCBI Taxonomy" id="754436"/>
    <lineage>
        <taxon>Bacteria</taxon>
        <taxon>Pseudomonadati</taxon>
        <taxon>Pseudomonadota</taxon>
        <taxon>Gammaproteobacteria</taxon>
        <taxon>Vibrionales</taxon>
        <taxon>Vibrionaceae</taxon>
        <taxon>Photobacterium</taxon>
    </lineage>
</organism>
<evidence type="ECO:0000313" key="3">
    <source>
        <dbReference type="Proteomes" id="UP000036426"/>
    </source>
</evidence>
<proteinExistence type="predicted"/>
<dbReference type="InterPro" id="IPR021302">
    <property type="entry name" value="DUF2780_VcgC/VcgE"/>
</dbReference>
<dbReference type="RefSeq" id="WP_047875448.1">
    <property type="nucleotide sequence ID" value="NZ_BMYC01000031.1"/>
</dbReference>
<sequence length="169" mass="17268">MTRSFWSTLLIIFSLIIPTTASAFSLSDLFGGGGEEEKVEAALNNPLTDVLTQQLGISPEQAAGGAGALLSIASSQLGGEQATELAKMIPGAEALTDSLPAGLGALLGNMDTINQIFSALGMDASMVTQFVPLVMQFLGDQGASAGLLDSLGKVWMQPQGEGVPAPDAE</sequence>
<evidence type="ECO:0000313" key="2">
    <source>
        <dbReference type="EMBL" id="KLU99748.1"/>
    </source>
</evidence>
<gene>
    <name evidence="2" type="ORF">ABT58_16025</name>
</gene>
<feature type="chain" id="PRO_5005251850" description="DUF2780 domain-containing protein" evidence="1">
    <location>
        <begin position="24"/>
        <end position="169"/>
    </location>
</feature>
<dbReference type="Proteomes" id="UP000036426">
    <property type="component" value="Unassembled WGS sequence"/>
</dbReference>
<dbReference type="AlphaFoldDB" id="A0A0J1GJV1"/>
<feature type="signal peptide" evidence="1">
    <location>
        <begin position="1"/>
        <end position="23"/>
    </location>
</feature>
<protein>
    <recommendedName>
        <fullName evidence="4">DUF2780 domain-containing protein</fullName>
    </recommendedName>
</protein>
<reference evidence="2 3" key="1">
    <citation type="submission" date="2015-05" db="EMBL/GenBank/DDBJ databases">
        <title>Photobacterium galathea sp. nov.</title>
        <authorList>
            <person name="Machado H."/>
            <person name="Gram L."/>
        </authorList>
    </citation>
    <scope>NUCLEOTIDE SEQUENCE [LARGE SCALE GENOMIC DNA]</scope>
    <source>
        <strain evidence="2 3">DSM 25995</strain>
    </source>
</reference>
<dbReference type="EMBL" id="LDOV01000028">
    <property type="protein sequence ID" value="KLU99748.1"/>
    <property type="molecule type" value="Genomic_DNA"/>
</dbReference>
<name>A0A0J1GJV1_9GAMM</name>
<evidence type="ECO:0008006" key="4">
    <source>
        <dbReference type="Google" id="ProtNLM"/>
    </source>
</evidence>
<keyword evidence="3" id="KW-1185">Reference proteome</keyword>
<evidence type="ECO:0000256" key="1">
    <source>
        <dbReference type="SAM" id="SignalP"/>
    </source>
</evidence>
<keyword evidence="1" id="KW-0732">Signal</keyword>
<accession>A0A0J1GJV1</accession>
<comment type="caution">
    <text evidence="2">The sequence shown here is derived from an EMBL/GenBank/DDBJ whole genome shotgun (WGS) entry which is preliminary data.</text>
</comment>
<dbReference type="PATRIC" id="fig|754436.4.peg.3399"/>